<dbReference type="PANTHER" id="PTHR30636:SF3">
    <property type="entry name" value="UPF0701 PROTEIN YICC"/>
    <property type="match status" value="1"/>
</dbReference>
<dbReference type="Pfam" id="PF08340">
    <property type="entry name" value="YicC-like_C"/>
    <property type="match status" value="1"/>
</dbReference>
<dbReference type="AlphaFoldDB" id="A0A062XWM7"/>
<dbReference type="NCBIfam" id="TIGR00255">
    <property type="entry name" value="YicC/YloC family endoribonuclease"/>
    <property type="match status" value="1"/>
</dbReference>
<evidence type="ECO:0000256" key="5">
    <source>
        <dbReference type="ARBA" id="ARBA00035648"/>
    </source>
</evidence>
<comment type="caution">
    <text evidence="8">The sequence shown here is derived from an EMBL/GenBank/DDBJ whole genome shotgun (WGS) entry which is preliminary data.</text>
</comment>
<evidence type="ECO:0000313" key="8">
    <source>
        <dbReference type="EMBL" id="KDA53824.1"/>
    </source>
</evidence>
<dbReference type="Proteomes" id="UP000027284">
    <property type="component" value="Unassembled WGS sequence"/>
</dbReference>
<dbReference type="STRING" id="1312852.EG19_02305"/>
<dbReference type="InterPro" id="IPR013527">
    <property type="entry name" value="YicC-like_N"/>
</dbReference>
<evidence type="ECO:0000256" key="4">
    <source>
        <dbReference type="ARBA" id="ARBA00022801"/>
    </source>
</evidence>
<dbReference type="EMBL" id="JMFG01000016">
    <property type="protein sequence ID" value="KDA53824.1"/>
    <property type="molecule type" value="Genomic_DNA"/>
</dbReference>
<dbReference type="Pfam" id="PF03755">
    <property type="entry name" value="YicC-like_N"/>
    <property type="match status" value="1"/>
</dbReference>
<dbReference type="GO" id="GO:0016787">
    <property type="term" value="F:hydrolase activity"/>
    <property type="evidence" value="ECO:0007669"/>
    <property type="project" value="UniProtKB-KW"/>
</dbReference>
<evidence type="ECO:0000313" key="9">
    <source>
        <dbReference type="Proteomes" id="UP000027284"/>
    </source>
</evidence>
<evidence type="ECO:0000256" key="3">
    <source>
        <dbReference type="ARBA" id="ARBA00022759"/>
    </source>
</evidence>
<organism evidence="8 9">
    <name type="scientific">Thermoanaerobaculum aquaticum</name>
    <dbReference type="NCBI Taxonomy" id="1312852"/>
    <lineage>
        <taxon>Bacteria</taxon>
        <taxon>Pseudomonadati</taxon>
        <taxon>Acidobacteriota</taxon>
        <taxon>Thermoanaerobaculia</taxon>
        <taxon>Thermoanaerobaculales</taxon>
        <taxon>Thermoanaerobaculaceae</taxon>
        <taxon>Thermoanaerobaculum</taxon>
    </lineage>
</organism>
<keyword evidence="9" id="KW-1185">Reference proteome</keyword>
<feature type="domain" description="Endoribonuclease YicC-like C-terminal" evidence="7">
    <location>
        <begin position="183"/>
        <end position="294"/>
    </location>
</feature>
<evidence type="ECO:0008006" key="10">
    <source>
        <dbReference type="Google" id="ProtNLM"/>
    </source>
</evidence>
<dbReference type="RefSeq" id="WP_038048787.1">
    <property type="nucleotide sequence ID" value="NZ_JMFG01000016.1"/>
</dbReference>
<feature type="domain" description="Endoribonuclease YicC-like N-terminal" evidence="6">
    <location>
        <begin position="6"/>
        <end position="158"/>
    </location>
</feature>
<accession>A0A062XWM7</accession>
<proteinExistence type="inferred from homology"/>
<protein>
    <recommendedName>
        <fullName evidence="10">YicC family protein</fullName>
    </recommendedName>
</protein>
<evidence type="ECO:0000256" key="2">
    <source>
        <dbReference type="ARBA" id="ARBA00022722"/>
    </source>
</evidence>
<sequence length="294" mass="32370">MSGRLYSMTGLGEAAGAVSPRLSARVRVWSVNSRGLEINLRFLPRGDYPELELACRREVGTRISRGRVSLVLELKRTDWQQALRLNWEVAKALAQQLQAKPAELELAPLHFGELLAVPGFVEASEEALTPEEQEGVLGLLGEALEALAAARAREAELLLPSLQRELAVVEGFAEFLAREGEGLRQALYRRLLERVSGLRSEGVDELRLAQEAALLAERSDVAEEQSRLLAHVAHFRGLLAEGGAVGRKLDFLVQEMLRELNTAGSKLREVGVGERLVEAKAAVERLREQCANLE</sequence>
<keyword evidence="3" id="KW-0255">Endonuclease</keyword>
<dbReference type="InterPro" id="IPR013551">
    <property type="entry name" value="YicC-like_C"/>
</dbReference>
<keyword evidence="4" id="KW-0378">Hydrolase</keyword>
<gene>
    <name evidence="8" type="ORF">EG19_02305</name>
</gene>
<evidence type="ECO:0000259" key="7">
    <source>
        <dbReference type="Pfam" id="PF08340"/>
    </source>
</evidence>
<reference evidence="8 9" key="1">
    <citation type="submission" date="2014-04" db="EMBL/GenBank/DDBJ databases">
        <title>The Genome Sequence of Thermoanaerobaculum aquaticum MP-01, The First Cultivated Group 23 Acidobacterium.</title>
        <authorList>
            <person name="Stamps B.W."/>
            <person name="Losey N.A."/>
            <person name="Lawson P.A."/>
            <person name="Stevenson B.S."/>
        </authorList>
    </citation>
    <scope>NUCLEOTIDE SEQUENCE [LARGE SCALE GENOMIC DNA]</scope>
    <source>
        <strain evidence="8 9">MP-01</strain>
    </source>
</reference>
<evidence type="ECO:0000259" key="6">
    <source>
        <dbReference type="Pfam" id="PF03755"/>
    </source>
</evidence>
<dbReference type="OrthoDB" id="9771229at2"/>
<keyword evidence="2" id="KW-0540">Nuclease</keyword>
<name>A0A062XWM7_9BACT</name>
<dbReference type="InterPro" id="IPR005229">
    <property type="entry name" value="YicC/YloC-like"/>
</dbReference>
<dbReference type="PANTHER" id="PTHR30636">
    <property type="entry name" value="UPF0701 PROTEIN YICC"/>
    <property type="match status" value="1"/>
</dbReference>
<comment type="similarity">
    <text evidence="5">Belongs to the YicC/YloC family.</text>
</comment>
<evidence type="ECO:0000256" key="1">
    <source>
        <dbReference type="ARBA" id="ARBA00001968"/>
    </source>
</evidence>
<comment type="cofactor">
    <cofactor evidence="1">
        <name>a divalent metal cation</name>
        <dbReference type="ChEBI" id="CHEBI:60240"/>
    </cofactor>
</comment>
<dbReference type="GO" id="GO:0004521">
    <property type="term" value="F:RNA endonuclease activity"/>
    <property type="evidence" value="ECO:0007669"/>
    <property type="project" value="InterPro"/>
</dbReference>